<organism evidence="1 3">
    <name type="scientific">Didymodactylos carnosus</name>
    <dbReference type="NCBI Taxonomy" id="1234261"/>
    <lineage>
        <taxon>Eukaryota</taxon>
        <taxon>Metazoa</taxon>
        <taxon>Spiralia</taxon>
        <taxon>Gnathifera</taxon>
        <taxon>Rotifera</taxon>
        <taxon>Eurotatoria</taxon>
        <taxon>Bdelloidea</taxon>
        <taxon>Philodinida</taxon>
        <taxon>Philodinidae</taxon>
        <taxon>Didymodactylos</taxon>
    </lineage>
</organism>
<reference evidence="1" key="1">
    <citation type="submission" date="2021-02" db="EMBL/GenBank/DDBJ databases">
        <authorList>
            <person name="Nowell W R."/>
        </authorList>
    </citation>
    <scope>NUCLEOTIDE SEQUENCE</scope>
</reference>
<dbReference type="OrthoDB" id="9974314at2759"/>
<keyword evidence="3" id="KW-1185">Reference proteome</keyword>
<evidence type="ECO:0000313" key="1">
    <source>
        <dbReference type="EMBL" id="CAF1544841.1"/>
    </source>
</evidence>
<dbReference type="EMBL" id="CAJOBC010091977">
    <property type="protein sequence ID" value="CAF4405386.1"/>
    <property type="molecule type" value="Genomic_DNA"/>
</dbReference>
<name>A0A815WQH2_9BILA</name>
<dbReference type="Proteomes" id="UP000681722">
    <property type="component" value="Unassembled WGS sequence"/>
</dbReference>
<gene>
    <name evidence="1" type="ORF">GPM918_LOCUS38843</name>
    <name evidence="2" type="ORF">SRO942_LOCUS39689</name>
</gene>
<evidence type="ECO:0008006" key="4">
    <source>
        <dbReference type="Google" id="ProtNLM"/>
    </source>
</evidence>
<evidence type="ECO:0000313" key="3">
    <source>
        <dbReference type="Proteomes" id="UP000663829"/>
    </source>
</evidence>
<dbReference type="EMBL" id="CAJNOQ010026331">
    <property type="protein sequence ID" value="CAF1544841.1"/>
    <property type="molecule type" value="Genomic_DNA"/>
</dbReference>
<protein>
    <recommendedName>
        <fullName evidence="4">F-box domain-containing protein</fullName>
    </recommendedName>
</protein>
<comment type="caution">
    <text evidence="1">The sequence shown here is derived from an EMBL/GenBank/DDBJ whole genome shotgun (WGS) entry which is preliminary data.</text>
</comment>
<proteinExistence type="predicted"/>
<dbReference type="Proteomes" id="UP000663829">
    <property type="component" value="Unassembled WGS sequence"/>
</dbReference>
<dbReference type="AlphaFoldDB" id="A0A815WQH2"/>
<sequence>MDQINHKNNPVIANKLPNEVIAMILDRALSSTDFGHMGLLNRQWAYEARRISSKMKTKFARQIIYDKRHIIYDFDVRLHVVGYGKAMQRHGKEEVVQTFHRVGGSGCDVVYLERMWKEDKLEGEEVVREINSIWHDLYWKSNSNKINRNQPAHPYDGITAVDSMRENKRHFLVTPDQINFMPDGCDYLGKLLIRHEWKSQTLKDSLRVRRQLFSANEDMCDSIASLYQFLNEFSIGLAHQK</sequence>
<evidence type="ECO:0000313" key="2">
    <source>
        <dbReference type="EMBL" id="CAF4405386.1"/>
    </source>
</evidence>
<accession>A0A815WQH2</accession>